<keyword evidence="2" id="KW-1185">Reference proteome</keyword>
<reference evidence="1" key="2">
    <citation type="submission" date="2015-06" db="UniProtKB">
        <authorList>
            <consortium name="EnsemblProtists"/>
        </authorList>
    </citation>
    <scope>IDENTIFICATION</scope>
    <source>
        <strain evidence="1">Emoy2</strain>
    </source>
</reference>
<organism evidence="1 2">
    <name type="scientific">Hyaloperonospora arabidopsidis (strain Emoy2)</name>
    <name type="common">Downy mildew agent</name>
    <name type="synonym">Peronospora arabidopsidis</name>
    <dbReference type="NCBI Taxonomy" id="559515"/>
    <lineage>
        <taxon>Eukaryota</taxon>
        <taxon>Sar</taxon>
        <taxon>Stramenopiles</taxon>
        <taxon>Oomycota</taxon>
        <taxon>Peronosporomycetes</taxon>
        <taxon>Peronosporales</taxon>
        <taxon>Peronosporaceae</taxon>
        <taxon>Hyaloperonospora</taxon>
    </lineage>
</organism>
<dbReference type="Proteomes" id="UP000011713">
    <property type="component" value="Unassembled WGS sequence"/>
</dbReference>
<dbReference type="InParanoid" id="M4C4X7"/>
<accession>M4C4X7</accession>
<dbReference type="VEuPathDB" id="FungiDB:HpaG814147"/>
<proteinExistence type="predicted"/>
<reference evidence="2" key="1">
    <citation type="journal article" date="2010" name="Science">
        <title>Signatures of adaptation to obligate biotrophy in the Hyaloperonospora arabidopsidis genome.</title>
        <authorList>
            <person name="Baxter L."/>
            <person name="Tripathy S."/>
            <person name="Ishaque N."/>
            <person name="Boot N."/>
            <person name="Cabral A."/>
            <person name="Kemen E."/>
            <person name="Thines M."/>
            <person name="Ah-Fong A."/>
            <person name="Anderson R."/>
            <person name="Badejoko W."/>
            <person name="Bittner-Eddy P."/>
            <person name="Boore J.L."/>
            <person name="Chibucos M.C."/>
            <person name="Coates M."/>
            <person name="Dehal P."/>
            <person name="Delehaunty K."/>
            <person name="Dong S."/>
            <person name="Downton P."/>
            <person name="Dumas B."/>
            <person name="Fabro G."/>
            <person name="Fronick C."/>
            <person name="Fuerstenberg S.I."/>
            <person name="Fulton L."/>
            <person name="Gaulin E."/>
            <person name="Govers F."/>
            <person name="Hughes L."/>
            <person name="Humphray S."/>
            <person name="Jiang R.H."/>
            <person name="Judelson H."/>
            <person name="Kamoun S."/>
            <person name="Kyung K."/>
            <person name="Meijer H."/>
            <person name="Minx P."/>
            <person name="Morris P."/>
            <person name="Nelson J."/>
            <person name="Phuntumart V."/>
            <person name="Qutob D."/>
            <person name="Rehmany A."/>
            <person name="Rougon-Cardoso A."/>
            <person name="Ryden P."/>
            <person name="Torto-Alalibo T."/>
            <person name="Studholme D."/>
            <person name="Wang Y."/>
            <person name="Win J."/>
            <person name="Wood J."/>
            <person name="Clifton S.W."/>
            <person name="Rogers J."/>
            <person name="Van den Ackerveken G."/>
            <person name="Jones J.D."/>
            <person name="McDowell J.M."/>
            <person name="Beynon J."/>
            <person name="Tyler B.M."/>
        </authorList>
    </citation>
    <scope>NUCLEOTIDE SEQUENCE [LARGE SCALE GENOMIC DNA]</scope>
    <source>
        <strain evidence="2">Emoy2</strain>
    </source>
</reference>
<name>M4C4X7_HYAAE</name>
<dbReference type="EMBL" id="JH598271">
    <property type="status" value="NOT_ANNOTATED_CDS"/>
    <property type="molecule type" value="Genomic_DNA"/>
</dbReference>
<evidence type="ECO:0000313" key="1">
    <source>
        <dbReference type="EnsemblProtists" id="HpaP814147"/>
    </source>
</evidence>
<evidence type="ECO:0000313" key="2">
    <source>
        <dbReference type="Proteomes" id="UP000011713"/>
    </source>
</evidence>
<dbReference type="HOGENOM" id="CLU_2488203_0_0_1"/>
<dbReference type="EnsemblProtists" id="HpaT814147">
    <property type="protein sequence ID" value="HpaP814147"/>
    <property type="gene ID" value="HpaG814147"/>
</dbReference>
<dbReference type="AlphaFoldDB" id="M4C4X7"/>
<protein>
    <submittedName>
        <fullName evidence="1">Uncharacterized protein</fullName>
    </submittedName>
</protein>
<sequence>MWMLVMKAKSECFISMSVRKSALDYFMDLTTEAVRGYKRRDSLLKESLDRPVGHGRLSYSPWLCEYTEAQKQWFRGLSYMPALNVIL</sequence>